<dbReference type="PANTHER" id="PTHR43401">
    <property type="entry name" value="L-THREONINE 3-DEHYDROGENASE"/>
    <property type="match status" value="1"/>
</dbReference>
<dbReference type="InterPro" id="IPR011032">
    <property type="entry name" value="GroES-like_sf"/>
</dbReference>
<keyword evidence="3" id="KW-0862">Zinc</keyword>
<evidence type="ECO:0000313" key="7">
    <source>
        <dbReference type="EMBL" id="MDQ0675144.1"/>
    </source>
</evidence>
<accession>A0ABU0PMG2</accession>
<comment type="cofactor">
    <cofactor evidence="1">
        <name>Zn(2+)</name>
        <dbReference type="ChEBI" id="CHEBI:29105"/>
    </cofactor>
</comment>
<dbReference type="InterPro" id="IPR013149">
    <property type="entry name" value="ADH-like_C"/>
</dbReference>
<evidence type="ECO:0000256" key="3">
    <source>
        <dbReference type="ARBA" id="ARBA00022833"/>
    </source>
</evidence>
<dbReference type="InterPro" id="IPR036291">
    <property type="entry name" value="NAD(P)-bd_dom_sf"/>
</dbReference>
<name>A0ABU0PMG2_9MICC</name>
<sequence>MNHHKKRKESKVRSAEITGKGKVEVSDRSTPKASGDLVVVKILVAPMCTEFKKRQNGIEDHSLGHEAVGVITDAGNSRRFQVGDRVAVMPHYGCGLCYLCSSGDYMHCPDQRDVLAETGQDYGTATYSQYLLKPDWLVVRIPDDIPLVHAAMACCGFGPTFGALERMRVDALDVLLVSGCGPVGLGAVVQGVTRGARVFAVETHPYRAELALKLGAERVFNPMEEDVPSIVKANTGRGADAGIETSGAPVAAKNLALSIRPRGRLSVVAWTGDVTFPPLVPQGIDIFGVWHWNSLKLAEEMWRTVRKAGHLIDLMITHRMPLEDVSDAMDIQDTGACGKILLFPHGEFDEEELERT</sequence>
<keyword evidence="8" id="KW-1185">Reference proteome</keyword>
<dbReference type="Gene3D" id="3.90.180.10">
    <property type="entry name" value="Medium-chain alcohol dehydrogenases, catalytic domain"/>
    <property type="match status" value="1"/>
</dbReference>
<protein>
    <submittedName>
        <fullName evidence="7">L-iditol 2-dehydrogenase</fullName>
        <ecNumber evidence="7">1.1.1.14</ecNumber>
    </submittedName>
</protein>
<evidence type="ECO:0000256" key="1">
    <source>
        <dbReference type="ARBA" id="ARBA00001947"/>
    </source>
</evidence>
<dbReference type="EMBL" id="JAUSXB010000001">
    <property type="protein sequence ID" value="MDQ0675144.1"/>
    <property type="molecule type" value="Genomic_DNA"/>
</dbReference>
<evidence type="ECO:0000256" key="2">
    <source>
        <dbReference type="ARBA" id="ARBA00022723"/>
    </source>
</evidence>
<proteinExistence type="predicted"/>
<dbReference type="Proteomes" id="UP001236806">
    <property type="component" value="Unassembled WGS sequence"/>
</dbReference>
<keyword evidence="2" id="KW-0479">Metal-binding</keyword>
<dbReference type="SUPFAM" id="SSF50129">
    <property type="entry name" value="GroES-like"/>
    <property type="match status" value="1"/>
</dbReference>
<comment type="caution">
    <text evidence="7">The sequence shown here is derived from an EMBL/GenBank/DDBJ whole genome shotgun (WGS) entry which is preliminary data.</text>
</comment>
<organism evidence="7 8">
    <name type="scientific">Pseudarthrobacter siccitolerans</name>
    <dbReference type="NCBI Taxonomy" id="861266"/>
    <lineage>
        <taxon>Bacteria</taxon>
        <taxon>Bacillati</taxon>
        <taxon>Actinomycetota</taxon>
        <taxon>Actinomycetes</taxon>
        <taxon>Micrococcales</taxon>
        <taxon>Micrococcaceae</taxon>
        <taxon>Pseudarthrobacter</taxon>
    </lineage>
</organism>
<feature type="compositionally biased region" description="Basic and acidic residues" evidence="5">
    <location>
        <begin position="11"/>
        <end position="30"/>
    </location>
</feature>
<dbReference type="GO" id="GO:0003939">
    <property type="term" value="F:L-iditol 2-dehydrogenase (NAD+) activity"/>
    <property type="evidence" value="ECO:0007669"/>
    <property type="project" value="UniProtKB-EC"/>
</dbReference>
<evidence type="ECO:0000256" key="4">
    <source>
        <dbReference type="ARBA" id="ARBA00023002"/>
    </source>
</evidence>
<evidence type="ECO:0000259" key="6">
    <source>
        <dbReference type="SMART" id="SM00829"/>
    </source>
</evidence>
<evidence type="ECO:0000256" key="5">
    <source>
        <dbReference type="SAM" id="MobiDB-lite"/>
    </source>
</evidence>
<feature type="domain" description="Enoyl reductase (ER)" evidence="6">
    <location>
        <begin position="19"/>
        <end position="342"/>
    </location>
</feature>
<dbReference type="SMART" id="SM00829">
    <property type="entry name" value="PKS_ER"/>
    <property type="match status" value="1"/>
</dbReference>
<dbReference type="PANTHER" id="PTHR43401:SF2">
    <property type="entry name" value="L-THREONINE 3-DEHYDROGENASE"/>
    <property type="match status" value="1"/>
</dbReference>
<feature type="compositionally biased region" description="Basic residues" evidence="5">
    <location>
        <begin position="1"/>
        <end position="10"/>
    </location>
</feature>
<gene>
    <name evidence="7" type="ORF">QFZ36_002705</name>
</gene>
<dbReference type="EC" id="1.1.1.14" evidence="7"/>
<feature type="region of interest" description="Disordered" evidence="5">
    <location>
        <begin position="1"/>
        <end position="30"/>
    </location>
</feature>
<dbReference type="Pfam" id="PF00107">
    <property type="entry name" value="ADH_zinc_N"/>
    <property type="match status" value="1"/>
</dbReference>
<dbReference type="InterPro" id="IPR050129">
    <property type="entry name" value="Zn_alcohol_dh"/>
</dbReference>
<dbReference type="SUPFAM" id="SSF51735">
    <property type="entry name" value="NAD(P)-binding Rossmann-fold domains"/>
    <property type="match status" value="1"/>
</dbReference>
<keyword evidence="4 7" id="KW-0560">Oxidoreductase</keyword>
<dbReference type="InterPro" id="IPR020843">
    <property type="entry name" value="ER"/>
</dbReference>
<dbReference type="Pfam" id="PF08240">
    <property type="entry name" value="ADH_N"/>
    <property type="match status" value="1"/>
</dbReference>
<evidence type="ECO:0000313" key="8">
    <source>
        <dbReference type="Proteomes" id="UP001236806"/>
    </source>
</evidence>
<reference evidence="7 8" key="1">
    <citation type="submission" date="2023-07" db="EMBL/GenBank/DDBJ databases">
        <title>Comparative genomics of wheat-associated soil bacteria to identify genetic determinants of phenazine resistance.</title>
        <authorList>
            <person name="Mouncey N."/>
        </authorList>
    </citation>
    <scope>NUCLEOTIDE SEQUENCE [LARGE SCALE GENOMIC DNA]</scope>
    <source>
        <strain evidence="7 8">W1I3</strain>
    </source>
</reference>
<dbReference type="InterPro" id="IPR013154">
    <property type="entry name" value="ADH-like_N"/>
</dbReference>